<name>A0A1V6TGP9_9EURO</name>
<protein>
    <submittedName>
        <fullName evidence="1">Uncharacterized protein</fullName>
    </submittedName>
</protein>
<reference evidence="2" key="1">
    <citation type="journal article" date="2017" name="Nat. Microbiol.">
        <title>Global analysis of biosynthetic gene clusters reveals vast potential of secondary metabolite production in Penicillium species.</title>
        <authorList>
            <person name="Nielsen J.C."/>
            <person name="Grijseels S."/>
            <person name="Prigent S."/>
            <person name="Ji B."/>
            <person name="Dainat J."/>
            <person name="Nielsen K.F."/>
            <person name="Frisvad J.C."/>
            <person name="Workman M."/>
            <person name="Nielsen J."/>
        </authorList>
    </citation>
    <scope>NUCLEOTIDE SEQUENCE [LARGE SCALE GENOMIC DNA]</scope>
    <source>
        <strain evidence="2">IBT 24891</strain>
    </source>
</reference>
<evidence type="ECO:0000313" key="2">
    <source>
        <dbReference type="Proteomes" id="UP000191285"/>
    </source>
</evidence>
<gene>
    <name evidence="1" type="ORF">PENSTE_c006G08170</name>
</gene>
<accession>A0A1V6TGP9</accession>
<dbReference type="Proteomes" id="UP000191285">
    <property type="component" value="Unassembled WGS sequence"/>
</dbReference>
<dbReference type="EMBL" id="MLKD01000006">
    <property type="protein sequence ID" value="OQE25525.1"/>
    <property type="molecule type" value="Genomic_DNA"/>
</dbReference>
<organism evidence="1 2">
    <name type="scientific">Penicillium steckii</name>
    <dbReference type="NCBI Taxonomy" id="303698"/>
    <lineage>
        <taxon>Eukaryota</taxon>
        <taxon>Fungi</taxon>
        <taxon>Dikarya</taxon>
        <taxon>Ascomycota</taxon>
        <taxon>Pezizomycotina</taxon>
        <taxon>Eurotiomycetes</taxon>
        <taxon>Eurotiomycetidae</taxon>
        <taxon>Eurotiales</taxon>
        <taxon>Aspergillaceae</taxon>
        <taxon>Penicillium</taxon>
    </lineage>
</organism>
<comment type="caution">
    <text evidence="1">The sequence shown here is derived from an EMBL/GenBank/DDBJ whole genome shotgun (WGS) entry which is preliminary data.</text>
</comment>
<keyword evidence="2" id="KW-1185">Reference proteome</keyword>
<dbReference type="AlphaFoldDB" id="A0A1V6TGP9"/>
<sequence length="104" mass="11917">MRNVNRAARRDLVAFLAEVHRTIRQADEWIHTVEEIGNCGLDKSLFQKARWVPGSRYSMHSENLRQTNRTGTWDTDPAPWYVAFDTLLGQYEIKPSTALGTLGL</sequence>
<evidence type="ECO:0000313" key="1">
    <source>
        <dbReference type="EMBL" id="OQE25525.1"/>
    </source>
</evidence>
<proteinExistence type="predicted"/>